<evidence type="ECO:0000256" key="4">
    <source>
        <dbReference type="ARBA" id="ARBA00022801"/>
    </source>
</evidence>
<dbReference type="GO" id="GO:0004565">
    <property type="term" value="F:beta-galactosidase activity"/>
    <property type="evidence" value="ECO:0007669"/>
    <property type="project" value="UniProtKB-EC"/>
</dbReference>
<keyword evidence="4" id="KW-0378">Hydrolase</keyword>
<dbReference type="Proteomes" id="UP000256977">
    <property type="component" value="Unassembled WGS sequence"/>
</dbReference>
<dbReference type="InterPro" id="IPR004199">
    <property type="entry name" value="B-gal_small/dom_5"/>
</dbReference>
<name>A0A3D9JQZ2_9BACL</name>
<dbReference type="Gene3D" id="2.60.40.10">
    <property type="entry name" value="Immunoglobulins"/>
    <property type="match status" value="2"/>
</dbReference>
<dbReference type="SUPFAM" id="SSF49303">
    <property type="entry name" value="beta-Galactosidase/glucuronidase domain"/>
    <property type="match status" value="2"/>
</dbReference>
<dbReference type="Gene3D" id="2.70.98.10">
    <property type="match status" value="1"/>
</dbReference>
<evidence type="ECO:0000313" key="9">
    <source>
        <dbReference type="Proteomes" id="UP000256977"/>
    </source>
</evidence>
<dbReference type="RefSeq" id="WP_116061735.1">
    <property type="nucleotide sequence ID" value="NZ_QRDZ01000012.1"/>
</dbReference>
<accession>A0A3D9JQZ2</accession>
<dbReference type="InterPro" id="IPR036156">
    <property type="entry name" value="Beta-gal/glucu_dom_sf"/>
</dbReference>
<dbReference type="InterPro" id="IPR013783">
    <property type="entry name" value="Ig-like_fold"/>
</dbReference>
<dbReference type="InterPro" id="IPR050347">
    <property type="entry name" value="Bact_Beta-galactosidase"/>
</dbReference>
<comment type="catalytic activity">
    <reaction evidence="1">
        <text>Hydrolysis of terminal non-reducing beta-D-galactose residues in beta-D-galactosides.</text>
        <dbReference type="EC" id="3.2.1.23"/>
    </reaction>
</comment>
<dbReference type="Pfam" id="PF02836">
    <property type="entry name" value="Glyco_hydro_2_C"/>
    <property type="match status" value="1"/>
</dbReference>
<dbReference type="GO" id="GO:0005990">
    <property type="term" value="P:lactose catabolic process"/>
    <property type="evidence" value="ECO:0007669"/>
    <property type="project" value="TreeGrafter"/>
</dbReference>
<dbReference type="Pfam" id="PF02837">
    <property type="entry name" value="Glyco_hydro_2_N"/>
    <property type="match status" value="1"/>
</dbReference>
<dbReference type="EMBL" id="QRDZ01000012">
    <property type="protein sequence ID" value="RED76448.1"/>
    <property type="molecule type" value="Genomic_DNA"/>
</dbReference>
<evidence type="ECO:0000256" key="5">
    <source>
        <dbReference type="ARBA" id="ARBA00023295"/>
    </source>
</evidence>
<evidence type="ECO:0000256" key="6">
    <source>
        <dbReference type="ARBA" id="ARBA00032230"/>
    </source>
</evidence>
<dbReference type="GO" id="GO:0030246">
    <property type="term" value="F:carbohydrate binding"/>
    <property type="evidence" value="ECO:0007669"/>
    <property type="project" value="InterPro"/>
</dbReference>
<dbReference type="Pfam" id="PF16353">
    <property type="entry name" value="LacZ_4"/>
    <property type="match status" value="1"/>
</dbReference>
<evidence type="ECO:0000256" key="3">
    <source>
        <dbReference type="ARBA" id="ARBA00012756"/>
    </source>
</evidence>
<dbReference type="Gene3D" id="2.60.120.260">
    <property type="entry name" value="Galactose-binding domain-like"/>
    <property type="match status" value="1"/>
</dbReference>
<keyword evidence="9" id="KW-1185">Reference proteome</keyword>
<dbReference type="SUPFAM" id="SSF51445">
    <property type="entry name" value="(Trans)glycosidases"/>
    <property type="match status" value="1"/>
</dbReference>
<dbReference type="SMART" id="SM01038">
    <property type="entry name" value="Bgal_small_N"/>
    <property type="match status" value="1"/>
</dbReference>
<sequence>MQELRLEQEREAAPDWMNLDVLGRNTEPPHAYLIPYESRESAMKEAREASPFFHLLNGIWKFRYSESPDQAPLKFEEPAYADRDWDELPVPGNWQLHGYGRPHYSSCPYPFPVDPPNVPFDNPTGCYRTVFRVDEAWDGRSVRLVFEGVDSAFHVWVNGDLVGYSQGSHMASEFDITDRLVSGENVLAVKVYQWSDGSYLESQDKWRLSGIFRDVYLLASAPITLRDAKVVTEVDESGGDANLRLTLAVANATRSEQPACELRIELLDAEGRTVLDRCETVAPLPGEELKVTLNEELERPKLWTAETPHLYTLLFTVTNPDGRAAEVKRIAVGFRQVRIADGKLLVNGRPIIVKGVNRNEFDPWRGFSVTYEAMKRDVELMKRHNINTVRLSHYPNDPRFLELCDSYGLYVIDEADLETHGFAFTGERVNQETPGFAKGAAESYLSKHPGWTEAYIDRARRMVERDRNFPSIIVWSLGNESGYGANHDAMAAWVREADPTRPVHYERAYDAPVVDIVSTMYPSVDMLIAEANKPDDRPYLMVEYGHAMGNSVGNLQEYWDAVYRYPRLLGGLIWEWADLAIGQRTEDGEPYYLYGGDFGDEPHSGNFCLDGLLFPDGTPKASLLEYKKVLEPVKTELWNASTSEWTVRNRFDFLSLAYLQGEWELKRDGATIASGELPALSAGPGETETVQIPLPEDWLSAFAVERKSELGERVLEAGEYWVHARFVLSESSPWAEQGFETAWADLPLLVVPKAQTERGAATVAAIAKPAAERKLRVEEIDGQVRVQGDGFVLAFCERTGQVEEWLVEGVPLLSSGPKLNFWRAPLDNDVRMAQEWTKAGYHRLAAHVRDVAFDRSDESRLSVTVNSIIGAKGESIAFEARTTASVSADGGLRLEACIVPRERLLPLPPLPRFGFELTMPAGFERMDWFGRGPHECYADRKESGKLGIHGGTVQEQFVPYIKPQENGNKADVRWASLTNASGLGLRFEAVGNHHFNASAHHYTTEDLTRTSHVHRLTRLSETIVKLDAAQSGIGNHSCGYAPTLESYLLRPARPLSFALDIRPCGSPKR</sequence>
<dbReference type="AlphaFoldDB" id="A0A3D9JQZ2"/>
<dbReference type="InterPro" id="IPR006102">
    <property type="entry name" value="Ig-like_GH2"/>
</dbReference>
<comment type="similarity">
    <text evidence="2">Belongs to the glycosyl hydrolase 2 family.</text>
</comment>
<dbReference type="Gene3D" id="3.20.20.80">
    <property type="entry name" value="Glycosidases"/>
    <property type="match status" value="1"/>
</dbReference>
<dbReference type="InterPro" id="IPR011013">
    <property type="entry name" value="Gal_mutarotase_sf_dom"/>
</dbReference>
<dbReference type="InterPro" id="IPR032312">
    <property type="entry name" value="LacZ_4"/>
</dbReference>
<dbReference type="PANTHER" id="PTHR46323:SF2">
    <property type="entry name" value="BETA-GALACTOSIDASE"/>
    <property type="match status" value="1"/>
</dbReference>
<reference evidence="8 9" key="1">
    <citation type="submission" date="2018-07" db="EMBL/GenBank/DDBJ databases">
        <title>Genomic Encyclopedia of Type Strains, Phase III (KMG-III): the genomes of soil and plant-associated and newly described type strains.</title>
        <authorList>
            <person name="Whitman W."/>
        </authorList>
    </citation>
    <scope>NUCLEOTIDE SEQUENCE [LARGE SCALE GENOMIC DNA]</scope>
    <source>
        <strain evidence="8 9">CECT 7287</strain>
    </source>
</reference>
<dbReference type="InterPro" id="IPR006103">
    <property type="entry name" value="Glyco_hydro_2_cat"/>
</dbReference>
<organism evidence="8 9">
    <name type="scientific">Cohnella phaseoli</name>
    <dbReference type="NCBI Taxonomy" id="456490"/>
    <lineage>
        <taxon>Bacteria</taxon>
        <taxon>Bacillati</taxon>
        <taxon>Bacillota</taxon>
        <taxon>Bacilli</taxon>
        <taxon>Bacillales</taxon>
        <taxon>Paenibacillaceae</taxon>
        <taxon>Cohnella</taxon>
    </lineage>
</organism>
<dbReference type="Pfam" id="PF02929">
    <property type="entry name" value="Bgal_small_N"/>
    <property type="match status" value="1"/>
</dbReference>
<dbReference type="PRINTS" id="PR00132">
    <property type="entry name" value="GLHYDRLASE2"/>
</dbReference>
<dbReference type="SUPFAM" id="SSF74650">
    <property type="entry name" value="Galactose mutarotase-like"/>
    <property type="match status" value="1"/>
</dbReference>
<dbReference type="EC" id="3.2.1.23" evidence="3"/>
<evidence type="ECO:0000256" key="2">
    <source>
        <dbReference type="ARBA" id="ARBA00007401"/>
    </source>
</evidence>
<dbReference type="GO" id="GO:0009341">
    <property type="term" value="C:beta-galactosidase complex"/>
    <property type="evidence" value="ECO:0007669"/>
    <property type="project" value="InterPro"/>
</dbReference>
<dbReference type="InterPro" id="IPR014718">
    <property type="entry name" value="GH-type_carb-bd"/>
</dbReference>
<protein>
    <recommendedName>
        <fullName evidence="3">beta-galactosidase</fullName>
        <ecNumber evidence="3">3.2.1.23</ecNumber>
    </recommendedName>
    <alternativeName>
        <fullName evidence="6">Lactase</fullName>
    </alternativeName>
</protein>
<keyword evidence="5" id="KW-0326">Glycosidase</keyword>
<evidence type="ECO:0000256" key="1">
    <source>
        <dbReference type="ARBA" id="ARBA00001412"/>
    </source>
</evidence>
<dbReference type="InterPro" id="IPR006101">
    <property type="entry name" value="Glyco_hydro_2"/>
</dbReference>
<dbReference type="SUPFAM" id="SSF49785">
    <property type="entry name" value="Galactose-binding domain-like"/>
    <property type="match status" value="1"/>
</dbReference>
<evidence type="ECO:0000259" key="7">
    <source>
        <dbReference type="SMART" id="SM01038"/>
    </source>
</evidence>
<comment type="caution">
    <text evidence="8">The sequence shown here is derived from an EMBL/GenBank/DDBJ whole genome shotgun (WGS) entry which is preliminary data.</text>
</comment>
<dbReference type="InterPro" id="IPR008979">
    <property type="entry name" value="Galactose-bd-like_sf"/>
</dbReference>
<proteinExistence type="inferred from homology"/>
<feature type="domain" description="Beta galactosidase small chain/" evidence="7">
    <location>
        <begin position="785"/>
        <end position="1062"/>
    </location>
</feature>
<dbReference type="Pfam" id="PF00703">
    <property type="entry name" value="Glyco_hydro_2"/>
    <property type="match status" value="1"/>
</dbReference>
<dbReference type="InterPro" id="IPR017853">
    <property type="entry name" value="GH"/>
</dbReference>
<dbReference type="OrthoDB" id="9762066at2"/>
<dbReference type="InterPro" id="IPR006104">
    <property type="entry name" value="Glyco_hydro_2_N"/>
</dbReference>
<gene>
    <name evidence="8" type="ORF">DFP98_112166</name>
</gene>
<evidence type="ECO:0000313" key="8">
    <source>
        <dbReference type="EMBL" id="RED76448.1"/>
    </source>
</evidence>
<dbReference type="PANTHER" id="PTHR46323">
    <property type="entry name" value="BETA-GALACTOSIDASE"/>
    <property type="match status" value="1"/>
</dbReference>